<evidence type="ECO:0000313" key="4">
    <source>
        <dbReference type="Proteomes" id="UP000282386"/>
    </source>
</evidence>
<proteinExistence type="predicted"/>
<feature type="domain" description="Chorismate-utilising enzyme C-terminal" evidence="1">
    <location>
        <begin position="251"/>
        <end position="511"/>
    </location>
</feature>
<gene>
    <name evidence="3" type="primary">pabB</name>
    <name evidence="3" type="ORF">NCTC10207_00111</name>
</gene>
<protein>
    <submittedName>
        <fullName evidence="3">Para-aminobenzoate synthase component 1</fullName>
        <ecNumber evidence="3">2.6.1.85</ecNumber>
    </submittedName>
</protein>
<dbReference type="AlphaFoldDB" id="A0A7Z9A1T5"/>
<dbReference type="PANTHER" id="PTHR11236:SF18">
    <property type="entry name" value="AMINODEOXYCHORISMATE SYNTHASE"/>
    <property type="match status" value="1"/>
</dbReference>
<dbReference type="GO" id="GO:0046820">
    <property type="term" value="F:4-amino-4-deoxychorismate synthase activity"/>
    <property type="evidence" value="ECO:0007669"/>
    <property type="project" value="UniProtKB-EC"/>
</dbReference>
<dbReference type="InterPro" id="IPR006805">
    <property type="entry name" value="Anth_synth_I_N"/>
</dbReference>
<feature type="domain" description="Anthranilate synthase component I N-terminal" evidence="2">
    <location>
        <begin position="65"/>
        <end position="199"/>
    </location>
</feature>
<dbReference type="GO" id="GO:0008153">
    <property type="term" value="P:4-aminobenzoate biosynthetic process"/>
    <property type="evidence" value="ECO:0007669"/>
    <property type="project" value="TreeGrafter"/>
</dbReference>
<dbReference type="GO" id="GO:0005737">
    <property type="term" value="C:cytoplasm"/>
    <property type="evidence" value="ECO:0007669"/>
    <property type="project" value="TreeGrafter"/>
</dbReference>
<dbReference type="InterPro" id="IPR019999">
    <property type="entry name" value="Anth_synth_I-like"/>
</dbReference>
<dbReference type="InterPro" id="IPR015890">
    <property type="entry name" value="Chorismate_C"/>
</dbReference>
<keyword evidence="3" id="KW-0808">Transferase</keyword>
<dbReference type="Pfam" id="PF04715">
    <property type="entry name" value="Anth_synt_I_N"/>
    <property type="match status" value="1"/>
</dbReference>
<dbReference type="PRINTS" id="PR00095">
    <property type="entry name" value="ANTSNTHASEI"/>
</dbReference>
<dbReference type="SUPFAM" id="SSF56322">
    <property type="entry name" value="ADC synthase"/>
    <property type="match status" value="1"/>
</dbReference>
<reference evidence="3 4" key="1">
    <citation type="submission" date="2018-12" db="EMBL/GenBank/DDBJ databases">
        <authorList>
            <consortium name="Pathogen Informatics"/>
        </authorList>
    </citation>
    <scope>NUCLEOTIDE SEQUENCE [LARGE SCALE GENOMIC DNA]</scope>
    <source>
        <strain evidence="3 4">NCTC10207</strain>
    </source>
</reference>
<dbReference type="Pfam" id="PF00425">
    <property type="entry name" value="Chorismate_bind"/>
    <property type="match status" value="1"/>
</dbReference>
<dbReference type="PANTHER" id="PTHR11236">
    <property type="entry name" value="AMINOBENZOATE/ANTHRANILATE SYNTHASE"/>
    <property type="match status" value="1"/>
</dbReference>
<dbReference type="GO" id="GO:0000162">
    <property type="term" value="P:L-tryptophan biosynthetic process"/>
    <property type="evidence" value="ECO:0007669"/>
    <property type="project" value="TreeGrafter"/>
</dbReference>
<dbReference type="EMBL" id="LR134479">
    <property type="protein sequence ID" value="VEI22045.1"/>
    <property type="molecule type" value="Genomic_DNA"/>
</dbReference>
<dbReference type="EC" id="2.6.1.85" evidence="3"/>
<accession>A0A7Z9A1T5</accession>
<dbReference type="Gene3D" id="3.60.120.10">
    <property type="entry name" value="Anthranilate synthase"/>
    <property type="match status" value="1"/>
</dbReference>
<organism evidence="3 4">
    <name type="scientific">Rothia aeria</name>
    <dbReference type="NCBI Taxonomy" id="172042"/>
    <lineage>
        <taxon>Bacteria</taxon>
        <taxon>Bacillati</taxon>
        <taxon>Actinomycetota</taxon>
        <taxon>Actinomycetes</taxon>
        <taxon>Micrococcales</taxon>
        <taxon>Micrococcaceae</taxon>
        <taxon>Rothia</taxon>
    </lineage>
</organism>
<evidence type="ECO:0000259" key="2">
    <source>
        <dbReference type="Pfam" id="PF04715"/>
    </source>
</evidence>
<dbReference type="Proteomes" id="UP000282386">
    <property type="component" value="Chromosome"/>
</dbReference>
<evidence type="ECO:0000259" key="1">
    <source>
        <dbReference type="Pfam" id="PF00425"/>
    </source>
</evidence>
<dbReference type="InterPro" id="IPR005801">
    <property type="entry name" value="ADC_synthase"/>
</dbReference>
<evidence type="ECO:0000313" key="3">
    <source>
        <dbReference type="EMBL" id="VEI22045.1"/>
    </source>
</evidence>
<name>A0A7Z9A1T5_9MICC</name>
<keyword evidence="3" id="KW-0032">Aminotransferase</keyword>
<sequence length="544" mass="59425">MYIAKTVYKDAVLPTPEMAAGAASFVFGSKPHRSRATATHSTIGNVILQPDQYPTLHVRALDFEITPEAAYPVIAAGSQYAYWLDSAREESPMSRVSYVGVVPHWAAVLRIENAREATNTTPWDALDTALASMPEPDDIAELPEGLRGGYVGYFGYEARAALHPGRIGYTPRHTAQTPDSLWMPAVRYLVYEHETRRAWLLGDEPWLEKIEPRLRELAQDSWRETPGDNAHGGGKLLSQHVEHLRFEAPERESYCADIERAQWHIYEGNSYEVCLSAESTARVEHPLTPDQLFELYRTQRKHNPAPYAAYLRCGDFSVLSSSPERFLMIDTRGNAETKPIKGTCPRGANPQDDAAAAHWLQHDAKTRAENLMIVDLLRNDLSTVSDPASVQVPVLMGVESYATVHQLVSTVTARLKPEISAVHAGAACFPGGSMTGAPKPSTMNIIEDLEARPRGVYSGALGFFSADGGANLSIVIRTLVTHDNGLITLAAGGAIVADSDPNAEYEEMLTKLRAALPPSVGRIVEKGVSKQSVAATDRENSGVS</sequence>